<dbReference type="AlphaFoldDB" id="A0A2P6QTQ3"/>
<dbReference type="Gene3D" id="1.10.287.70">
    <property type="match status" value="1"/>
</dbReference>
<name>A0A2P6QTQ3_ROSCH</name>
<keyword evidence="8" id="KW-0325">Glycoprotein</keyword>
<dbReference type="FunFam" id="3.40.190.10:FF:000217">
    <property type="entry name" value="Glutamate receptor"/>
    <property type="match status" value="1"/>
</dbReference>
<keyword evidence="10" id="KW-0407">Ion channel</keyword>
<keyword evidence="14" id="KW-1185">Reference proteome</keyword>
<keyword evidence="5" id="KW-0406">Ion transport</keyword>
<dbReference type="SUPFAM" id="SSF53850">
    <property type="entry name" value="Periplasmic binding protein-like II"/>
    <property type="match status" value="1"/>
</dbReference>
<evidence type="ECO:0000256" key="3">
    <source>
        <dbReference type="ARBA" id="ARBA00022692"/>
    </source>
</evidence>
<dbReference type="Pfam" id="PF00060">
    <property type="entry name" value="Lig_chan"/>
    <property type="match status" value="1"/>
</dbReference>
<dbReference type="Gramene" id="PRQ37563">
    <property type="protein sequence ID" value="PRQ37563"/>
    <property type="gene ID" value="RchiOBHm_Chr4g0404001"/>
</dbReference>
<evidence type="ECO:0000256" key="4">
    <source>
        <dbReference type="ARBA" id="ARBA00022989"/>
    </source>
</evidence>
<organism evidence="13 14">
    <name type="scientific">Rosa chinensis</name>
    <name type="common">China rose</name>
    <dbReference type="NCBI Taxonomy" id="74649"/>
    <lineage>
        <taxon>Eukaryota</taxon>
        <taxon>Viridiplantae</taxon>
        <taxon>Streptophyta</taxon>
        <taxon>Embryophyta</taxon>
        <taxon>Tracheophyta</taxon>
        <taxon>Spermatophyta</taxon>
        <taxon>Magnoliopsida</taxon>
        <taxon>eudicotyledons</taxon>
        <taxon>Gunneridae</taxon>
        <taxon>Pentapetalae</taxon>
        <taxon>rosids</taxon>
        <taxon>fabids</taxon>
        <taxon>Rosales</taxon>
        <taxon>Rosaceae</taxon>
        <taxon>Rosoideae</taxon>
        <taxon>Rosoideae incertae sedis</taxon>
        <taxon>Rosa</taxon>
    </lineage>
</organism>
<proteinExistence type="predicted"/>
<dbReference type="GO" id="GO:0016020">
    <property type="term" value="C:membrane"/>
    <property type="evidence" value="ECO:0007669"/>
    <property type="project" value="UniProtKB-SubCell"/>
</dbReference>
<dbReference type="OMA" id="VEIEERW"/>
<keyword evidence="6 11" id="KW-0472">Membrane</keyword>
<dbReference type="SMART" id="SM00079">
    <property type="entry name" value="PBPe"/>
    <property type="match status" value="1"/>
</dbReference>
<keyword evidence="3 11" id="KW-0812">Transmembrane</keyword>
<evidence type="ECO:0000256" key="9">
    <source>
        <dbReference type="ARBA" id="ARBA00023286"/>
    </source>
</evidence>
<evidence type="ECO:0000313" key="13">
    <source>
        <dbReference type="EMBL" id="PRQ37563.1"/>
    </source>
</evidence>
<evidence type="ECO:0000256" key="11">
    <source>
        <dbReference type="SAM" id="Phobius"/>
    </source>
</evidence>
<evidence type="ECO:0000256" key="10">
    <source>
        <dbReference type="ARBA" id="ARBA00023303"/>
    </source>
</evidence>
<evidence type="ECO:0000259" key="12">
    <source>
        <dbReference type="SMART" id="SM00079"/>
    </source>
</evidence>
<feature type="domain" description="Ionotropic glutamate receptor C-terminal" evidence="12">
    <location>
        <begin position="1"/>
        <end position="263"/>
    </location>
</feature>
<evidence type="ECO:0000256" key="1">
    <source>
        <dbReference type="ARBA" id="ARBA00004141"/>
    </source>
</evidence>
<accession>A0A2P6QTQ3</accession>
<keyword evidence="9" id="KW-1071">Ligand-gated ion channel</keyword>
<feature type="transmembrane region" description="Helical" evidence="11">
    <location>
        <begin position="57"/>
        <end position="75"/>
    </location>
</feature>
<evidence type="ECO:0000256" key="8">
    <source>
        <dbReference type="ARBA" id="ARBA00023180"/>
    </source>
</evidence>
<evidence type="ECO:0000256" key="2">
    <source>
        <dbReference type="ARBA" id="ARBA00022448"/>
    </source>
</evidence>
<evidence type="ECO:0000313" key="14">
    <source>
        <dbReference type="Proteomes" id="UP000238479"/>
    </source>
</evidence>
<dbReference type="GO" id="GO:0015276">
    <property type="term" value="F:ligand-gated monoatomic ion channel activity"/>
    <property type="evidence" value="ECO:0007669"/>
    <property type="project" value="InterPro"/>
</dbReference>
<keyword evidence="7 13" id="KW-0675">Receptor</keyword>
<evidence type="ECO:0000256" key="7">
    <source>
        <dbReference type="ARBA" id="ARBA00023170"/>
    </source>
</evidence>
<sequence>MQKYDAVVGDTTIIADCSLYVDFTLPYSESGVSMIVLTEDSERNSLWIFLKPLSLDLWLTTGVAFIFTGFVIWLLEHRENTEFRSPAQQQLGMIFWFSFSTLVFAHSKFSCPWQAFLYTARLASMLTVQKLQPAFTDRKEIQRNGYKVGYQNSSFIKGFLVEHLHFAEANLVPLVTIPDYHEALSRGNKNRVAAILDEVPCLKLFLKKNCSKYTMVGPTYKTDGFGFAFPSRSSLVSYMSRAIFNVTQDKNEMDKIQSTYFDYC</sequence>
<evidence type="ECO:0000256" key="5">
    <source>
        <dbReference type="ARBA" id="ARBA00023065"/>
    </source>
</evidence>
<evidence type="ECO:0000256" key="6">
    <source>
        <dbReference type="ARBA" id="ARBA00023136"/>
    </source>
</evidence>
<dbReference type="InterPro" id="IPR015683">
    <property type="entry name" value="Ionotropic_Glu_rcpt"/>
</dbReference>
<dbReference type="EMBL" id="PDCK01000042">
    <property type="protein sequence ID" value="PRQ37563.1"/>
    <property type="molecule type" value="Genomic_DNA"/>
</dbReference>
<dbReference type="InterPro" id="IPR001320">
    <property type="entry name" value="Iontro_rcpt_C"/>
</dbReference>
<dbReference type="PANTHER" id="PTHR18966">
    <property type="entry name" value="IONOTROPIC GLUTAMATE RECEPTOR"/>
    <property type="match status" value="1"/>
</dbReference>
<comment type="caution">
    <text evidence="13">The sequence shown here is derived from an EMBL/GenBank/DDBJ whole genome shotgun (WGS) entry which is preliminary data.</text>
</comment>
<dbReference type="Gene3D" id="3.40.190.10">
    <property type="entry name" value="Periplasmic binding protein-like II"/>
    <property type="match status" value="2"/>
</dbReference>
<keyword evidence="4 11" id="KW-1133">Transmembrane helix</keyword>
<gene>
    <name evidence="13" type="ORF">RchiOBHm_Chr4g0404001</name>
</gene>
<comment type="subcellular location">
    <subcellularLocation>
        <location evidence="1">Membrane</location>
        <topology evidence="1">Multi-pass membrane protein</topology>
    </subcellularLocation>
</comment>
<dbReference type="Proteomes" id="UP000238479">
    <property type="component" value="Chromosome 4"/>
</dbReference>
<reference evidence="13 14" key="1">
    <citation type="journal article" date="2018" name="Nat. Genet.">
        <title>The Rosa genome provides new insights in the design of modern roses.</title>
        <authorList>
            <person name="Bendahmane M."/>
        </authorList>
    </citation>
    <scope>NUCLEOTIDE SEQUENCE [LARGE SCALE GENOMIC DNA]</scope>
    <source>
        <strain evidence="14">cv. Old Blush</strain>
    </source>
</reference>
<protein>
    <submittedName>
        <fullName evidence="13">Putative ionotropic glutamate receptor, metazoa</fullName>
    </submittedName>
</protein>
<keyword evidence="2" id="KW-0813">Transport</keyword>